<accession>A0A0D2P0E4</accession>
<feature type="signal peptide" evidence="1">
    <location>
        <begin position="1"/>
        <end position="16"/>
    </location>
</feature>
<protein>
    <submittedName>
        <fullName evidence="2">Uncharacterized protein</fullName>
    </submittedName>
</protein>
<dbReference type="STRING" id="945553.A0A0D2P0E4"/>
<feature type="chain" id="PRO_5002265652" evidence="1">
    <location>
        <begin position="17"/>
        <end position="181"/>
    </location>
</feature>
<dbReference type="AlphaFoldDB" id="A0A0D2P0E4"/>
<keyword evidence="3" id="KW-1185">Reference proteome</keyword>
<proteinExistence type="predicted"/>
<organism evidence="2 3">
    <name type="scientific">Hypholoma sublateritium (strain FD-334 SS-4)</name>
    <dbReference type="NCBI Taxonomy" id="945553"/>
    <lineage>
        <taxon>Eukaryota</taxon>
        <taxon>Fungi</taxon>
        <taxon>Dikarya</taxon>
        <taxon>Basidiomycota</taxon>
        <taxon>Agaricomycotina</taxon>
        <taxon>Agaricomycetes</taxon>
        <taxon>Agaricomycetidae</taxon>
        <taxon>Agaricales</taxon>
        <taxon>Agaricineae</taxon>
        <taxon>Strophariaceae</taxon>
        <taxon>Hypholoma</taxon>
    </lineage>
</organism>
<reference evidence="3" key="1">
    <citation type="submission" date="2014-04" db="EMBL/GenBank/DDBJ databases">
        <title>Evolutionary Origins and Diversification of the Mycorrhizal Mutualists.</title>
        <authorList>
            <consortium name="DOE Joint Genome Institute"/>
            <consortium name="Mycorrhizal Genomics Consortium"/>
            <person name="Kohler A."/>
            <person name="Kuo A."/>
            <person name="Nagy L.G."/>
            <person name="Floudas D."/>
            <person name="Copeland A."/>
            <person name="Barry K.W."/>
            <person name="Cichocki N."/>
            <person name="Veneault-Fourrey C."/>
            <person name="LaButti K."/>
            <person name="Lindquist E.A."/>
            <person name="Lipzen A."/>
            <person name="Lundell T."/>
            <person name="Morin E."/>
            <person name="Murat C."/>
            <person name="Riley R."/>
            <person name="Ohm R."/>
            <person name="Sun H."/>
            <person name="Tunlid A."/>
            <person name="Henrissat B."/>
            <person name="Grigoriev I.V."/>
            <person name="Hibbett D.S."/>
            <person name="Martin F."/>
        </authorList>
    </citation>
    <scope>NUCLEOTIDE SEQUENCE [LARGE SCALE GENOMIC DNA]</scope>
    <source>
        <strain evidence="3">FD-334 SS-4</strain>
    </source>
</reference>
<dbReference type="EMBL" id="KN817693">
    <property type="protein sequence ID" value="KJA14135.1"/>
    <property type="molecule type" value="Genomic_DNA"/>
</dbReference>
<sequence length="181" mass="19429">MILGLLHCFVFTLALGTIVQSKTFNNTIYIISNAETPSLNLPGLTPIGALRAEECLPQLFAPLDVGIIVTCPLDSESGKCASTIVTATPTANWLGIPIDTSCRLSGADEETDDDCVTDLLKGFTKNSTQSVLIVWHRIESIVSQGCSGIDGQAHGTFRRRSGPGKSHIGREMKKPIRNFQG</sequence>
<gene>
    <name evidence="2" type="ORF">HYPSUDRAFT_59542</name>
</gene>
<evidence type="ECO:0000256" key="1">
    <source>
        <dbReference type="SAM" id="SignalP"/>
    </source>
</evidence>
<dbReference type="Proteomes" id="UP000054270">
    <property type="component" value="Unassembled WGS sequence"/>
</dbReference>
<name>A0A0D2P0E4_HYPSF</name>
<keyword evidence="1" id="KW-0732">Signal</keyword>
<evidence type="ECO:0000313" key="3">
    <source>
        <dbReference type="Proteomes" id="UP000054270"/>
    </source>
</evidence>
<evidence type="ECO:0000313" key="2">
    <source>
        <dbReference type="EMBL" id="KJA14135.1"/>
    </source>
</evidence>
<dbReference type="OrthoDB" id="425925at2759"/>